<protein>
    <submittedName>
        <fullName evidence="1">Uncharacterized protein</fullName>
    </submittedName>
</protein>
<feature type="non-terminal residue" evidence="1">
    <location>
        <position position="1"/>
    </location>
</feature>
<feature type="non-terminal residue" evidence="1">
    <location>
        <position position="42"/>
    </location>
</feature>
<reference evidence="1" key="1">
    <citation type="submission" date="2018-05" db="EMBL/GenBank/DDBJ databases">
        <authorList>
            <person name="Lanie J.A."/>
            <person name="Ng W.-L."/>
            <person name="Kazmierczak K.M."/>
            <person name="Andrzejewski T.M."/>
            <person name="Davidsen T.M."/>
            <person name="Wayne K.J."/>
            <person name="Tettelin H."/>
            <person name="Glass J.I."/>
            <person name="Rusch D."/>
            <person name="Podicherti R."/>
            <person name="Tsui H.-C.T."/>
            <person name="Winkler M.E."/>
        </authorList>
    </citation>
    <scope>NUCLEOTIDE SEQUENCE</scope>
</reference>
<gene>
    <name evidence="1" type="ORF">METZ01_LOCUS469431</name>
</gene>
<proteinExistence type="predicted"/>
<accession>A0A383B8X4</accession>
<evidence type="ECO:0000313" key="1">
    <source>
        <dbReference type="EMBL" id="SVE16577.1"/>
    </source>
</evidence>
<name>A0A383B8X4_9ZZZZ</name>
<dbReference type="AlphaFoldDB" id="A0A383B8X4"/>
<sequence>RGCHARDSAGDRRDWCRLYFERLDDAFGSGYRLRARLVTPYL</sequence>
<dbReference type="EMBL" id="UINC01198567">
    <property type="protein sequence ID" value="SVE16577.1"/>
    <property type="molecule type" value="Genomic_DNA"/>
</dbReference>
<organism evidence="1">
    <name type="scientific">marine metagenome</name>
    <dbReference type="NCBI Taxonomy" id="408172"/>
    <lineage>
        <taxon>unclassified sequences</taxon>
        <taxon>metagenomes</taxon>
        <taxon>ecological metagenomes</taxon>
    </lineage>
</organism>